<comment type="similarity">
    <text evidence="2">Belongs to the chromate ion transporter (CHR) (TC 2.A.51) family.</text>
</comment>
<keyword evidence="3" id="KW-1003">Cell membrane</keyword>
<feature type="transmembrane region" description="Helical" evidence="7">
    <location>
        <begin position="30"/>
        <end position="49"/>
    </location>
</feature>
<dbReference type="PIRSF" id="PIRSF004810">
    <property type="entry name" value="ChrA"/>
    <property type="match status" value="1"/>
</dbReference>
<name>A0ABS1SUQ3_9MICO</name>
<comment type="subcellular location">
    <subcellularLocation>
        <location evidence="1">Cell membrane</location>
        <topology evidence="1">Multi-pass membrane protein</topology>
    </subcellularLocation>
</comment>
<keyword evidence="5 7" id="KW-1133">Transmembrane helix</keyword>
<keyword evidence="4 7" id="KW-0812">Transmembrane</keyword>
<evidence type="ECO:0000313" key="9">
    <source>
        <dbReference type="Proteomes" id="UP001646141"/>
    </source>
</evidence>
<feature type="transmembrane region" description="Helical" evidence="7">
    <location>
        <begin position="232"/>
        <end position="252"/>
    </location>
</feature>
<comment type="caution">
    <text evidence="8">The sequence shown here is derived from an EMBL/GenBank/DDBJ whole genome shotgun (WGS) entry which is preliminary data.</text>
</comment>
<evidence type="ECO:0000256" key="1">
    <source>
        <dbReference type="ARBA" id="ARBA00004651"/>
    </source>
</evidence>
<dbReference type="Pfam" id="PF02417">
    <property type="entry name" value="Chromate_transp"/>
    <property type="match status" value="2"/>
</dbReference>
<dbReference type="Proteomes" id="UP001646141">
    <property type="component" value="Unassembled WGS sequence"/>
</dbReference>
<feature type="transmembrane region" description="Helical" evidence="7">
    <location>
        <begin position="264"/>
        <end position="284"/>
    </location>
</feature>
<evidence type="ECO:0000313" key="8">
    <source>
        <dbReference type="EMBL" id="MBL3690636.1"/>
    </source>
</evidence>
<feature type="transmembrane region" description="Helical" evidence="7">
    <location>
        <begin position="130"/>
        <end position="150"/>
    </location>
</feature>
<evidence type="ECO:0000256" key="4">
    <source>
        <dbReference type="ARBA" id="ARBA00022692"/>
    </source>
</evidence>
<sequence length="440" mass="44726">MARLPPHLTPRAAAGSPAPSAGALGEVFRAFLRLGLTSFGGPVAHLGYFREEFVARRRWLSDAAYAELLALCQFVPGPASSQLGIAIGLHRAGALGGLLAWLGFTLPSAVLLVGLAAMGTALPSTQAVRGALLGLLAVAVVVVAHAVWGMARSLAPDSQRRVIALVGMVLALLVPSALGQVLAIACGAAAGLLWLRDRGTSRAAEREDTRSAEAAQVIPAERTSWAPTPIPGIWAVTLLCALLVLLPLAALIWRSIWLGIADAFTRAGALVFGGGHVVLPLLGAEPVVAAGVDPEQFMAGYAAAQAVPGPLFTFAAGLGFELGTNAGLGWGALGAAALALVAVFLPGVLWLLAALSVWERLRASTLAQAALRGANAAVVGILAAALVTPVVPAGLTGWVSLGIALLAIILLLWRRPAWQVVLAGATVGALLAAAGLPLGW</sequence>
<dbReference type="NCBIfam" id="TIGR00937">
    <property type="entry name" value="2A51"/>
    <property type="match status" value="1"/>
</dbReference>
<dbReference type="PANTHER" id="PTHR33567:SF3">
    <property type="entry name" value="CHROMATE ION TRANSPORTER (EUROFUNG)"/>
    <property type="match status" value="1"/>
</dbReference>
<feature type="transmembrane region" description="Helical" evidence="7">
    <location>
        <begin position="420"/>
        <end position="439"/>
    </location>
</feature>
<accession>A0ABS1SUQ3</accession>
<proteinExistence type="inferred from homology"/>
<dbReference type="PANTHER" id="PTHR33567">
    <property type="entry name" value="CHROMATE ION TRANSPORTER (EUROFUNG)"/>
    <property type="match status" value="1"/>
</dbReference>
<organism evidence="8 9">
    <name type="scientific">Leucobacter chromiireducens subsp. chromiireducens</name>
    <dbReference type="NCBI Taxonomy" id="660067"/>
    <lineage>
        <taxon>Bacteria</taxon>
        <taxon>Bacillati</taxon>
        <taxon>Actinomycetota</taxon>
        <taxon>Actinomycetes</taxon>
        <taxon>Micrococcales</taxon>
        <taxon>Microbacteriaceae</taxon>
        <taxon>Leucobacter</taxon>
    </lineage>
</organism>
<evidence type="ECO:0000256" key="5">
    <source>
        <dbReference type="ARBA" id="ARBA00022989"/>
    </source>
</evidence>
<dbReference type="EMBL" id="QYAD01000004">
    <property type="protein sequence ID" value="MBL3690636.1"/>
    <property type="molecule type" value="Genomic_DNA"/>
</dbReference>
<dbReference type="InterPro" id="IPR003370">
    <property type="entry name" value="Chromate_transpt"/>
</dbReference>
<evidence type="ECO:0000256" key="7">
    <source>
        <dbReference type="SAM" id="Phobius"/>
    </source>
</evidence>
<reference evidence="8 9" key="1">
    <citation type="submission" date="2018-09" db="EMBL/GenBank/DDBJ databases">
        <title>Comparative genomics of Leucobacter spp.</title>
        <authorList>
            <person name="Reis A.C."/>
            <person name="Kolvenbach B.A."/>
            <person name="Corvini P.F.X."/>
            <person name="Nunes O.C."/>
        </authorList>
    </citation>
    <scope>NUCLEOTIDE SEQUENCE [LARGE SCALE GENOMIC DNA]</scope>
    <source>
        <strain evidence="8 9">L-1</strain>
    </source>
</reference>
<evidence type="ECO:0000256" key="3">
    <source>
        <dbReference type="ARBA" id="ARBA00022475"/>
    </source>
</evidence>
<evidence type="ECO:0000256" key="6">
    <source>
        <dbReference type="ARBA" id="ARBA00023136"/>
    </source>
</evidence>
<feature type="transmembrane region" description="Helical" evidence="7">
    <location>
        <begin position="393"/>
        <end position="413"/>
    </location>
</feature>
<feature type="transmembrane region" description="Helical" evidence="7">
    <location>
        <begin position="369"/>
        <end position="387"/>
    </location>
</feature>
<gene>
    <name evidence="8" type="primary">chrA</name>
    <name evidence="8" type="ORF">D3226_11845</name>
</gene>
<feature type="transmembrane region" description="Helical" evidence="7">
    <location>
        <begin position="330"/>
        <end position="357"/>
    </location>
</feature>
<evidence type="ECO:0000256" key="2">
    <source>
        <dbReference type="ARBA" id="ARBA00005262"/>
    </source>
</evidence>
<keyword evidence="6 7" id="KW-0472">Membrane</keyword>
<feature type="transmembrane region" description="Helical" evidence="7">
    <location>
        <begin position="162"/>
        <end position="195"/>
    </location>
</feature>
<protein>
    <submittedName>
        <fullName evidence="8">Chromate efflux transporter</fullName>
    </submittedName>
</protein>
<feature type="transmembrane region" description="Helical" evidence="7">
    <location>
        <begin position="98"/>
        <end position="118"/>
    </location>
</feature>
<dbReference type="InterPro" id="IPR014047">
    <property type="entry name" value="Chr_Tranpt_l_chain"/>
</dbReference>
<keyword evidence="9" id="KW-1185">Reference proteome</keyword>